<dbReference type="InterPro" id="IPR022791">
    <property type="entry name" value="L-PG_synthase/AglD"/>
</dbReference>
<gene>
    <name evidence="7" type="ORF">EV644_1584</name>
</gene>
<proteinExistence type="predicted"/>
<keyword evidence="3 6" id="KW-0812">Transmembrane</keyword>
<evidence type="ECO:0000256" key="5">
    <source>
        <dbReference type="ARBA" id="ARBA00023136"/>
    </source>
</evidence>
<evidence type="ECO:0000256" key="6">
    <source>
        <dbReference type="SAM" id="Phobius"/>
    </source>
</evidence>
<keyword evidence="2" id="KW-1003">Cell membrane</keyword>
<dbReference type="PANTHER" id="PTHR39087">
    <property type="entry name" value="UPF0104 MEMBRANE PROTEIN MJ1595"/>
    <property type="match status" value="1"/>
</dbReference>
<dbReference type="PANTHER" id="PTHR39087:SF2">
    <property type="entry name" value="UPF0104 MEMBRANE PROTEIN MJ1595"/>
    <property type="match status" value="1"/>
</dbReference>
<evidence type="ECO:0000256" key="1">
    <source>
        <dbReference type="ARBA" id="ARBA00004651"/>
    </source>
</evidence>
<feature type="transmembrane region" description="Helical" evidence="6">
    <location>
        <begin position="137"/>
        <end position="157"/>
    </location>
</feature>
<feature type="transmembrane region" description="Helical" evidence="6">
    <location>
        <begin position="288"/>
        <end position="304"/>
    </location>
</feature>
<comment type="subcellular location">
    <subcellularLocation>
        <location evidence="1">Cell membrane</location>
        <topology evidence="1">Multi-pass membrane protein</topology>
    </subcellularLocation>
</comment>
<evidence type="ECO:0000313" key="8">
    <source>
        <dbReference type="Proteomes" id="UP000295818"/>
    </source>
</evidence>
<comment type="caution">
    <text evidence="7">The sequence shown here is derived from an EMBL/GenBank/DDBJ whole genome shotgun (WGS) entry which is preliminary data.</text>
</comment>
<dbReference type="Pfam" id="PF03706">
    <property type="entry name" value="LPG_synthase_TM"/>
    <property type="match status" value="1"/>
</dbReference>
<evidence type="ECO:0000313" key="7">
    <source>
        <dbReference type="EMBL" id="TCO07390.1"/>
    </source>
</evidence>
<feature type="transmembrane region" description="Helical" evidence="6">
    <location>
        <begin position="264"/>
        <end position="282"/>
    </location>
</feature>
<evidence type="ECO:0008006" key="9">
    <source>
        <dbReference type="Google" id="ProtNLM"/>
    </source>
</evidence>
<keyword evidence="8" id="KW-1185">Reference proteome</keyword>
<feature type="transmembrane region" description="Helical" evidence="6">
    <location>
        <begin position="30"/>
        <end position="49"/>
    </location>
</feature>
<dbReference type="RefSeq" id="WP_158293127.1">
    <property type="nucleotide sequence ID" value="NZ_SLWM01000058.1"/>
</dbReference>
<reference evidence="7 8" key="1">
    <citation type="journal article" date="2015" name="Stand. Genomic Sci.">
        <title>Genomic Encyclopedia of Bacterial and Archaeal Type Strains, Phase III: the genomes of soil and plant-associated and newly described type strains.</title>
        <authorList>
            <person name="Whitman W.B."/>
            <person name="Woyke T."/>
            <person name="Klenk H.P."/>
            <person name="Zhou Y."/>
            <person name="Lilburn T.G."/>
            <person name="Beck B.J."/>
            <person name="De Vos P."/>
            <person name="Vandamme P."/>
            <person name="Eisen J.A."/>
            <person name="Garrity G."/>
            <person name="Hugenholtz P."/>
            <person name="Kyrpides N.C."/>
        </authorList>
    </citation>
    <scope>NUCLEOTIDE SEQUENCE [LARGE SCALE GENOMIC DNA]</scope>
    <source>
        <strain evidence="7 8">VKM Ac-2538</strain>
    </source>
</reference>
<evidence type="ECO:0000256" key="4">
    <source>
        <dbReference type="ARBA" id="ARBA00022989"/>
    </source>
</evidence>
<dbReference type="EMBL" id="SLWM01000058">
    <property type="protein sequence ID" value="TCO07390.1"/>
    <property type="molecule type" value="Genomic_DNA"/>
</dbReference>
<feature type="transmembrane region" description="Helical" evidence="6">
    <location>
        <begin position="234"/>
        <end position="252"/>
    </location>
</feature>
<dbReference type="Proteomes" id="UP000295818">
    <property type="component" value="Unassembled WGS sequence"/>
</dbReference>
<sequence length="321" mass="34580">MLIAVVDYFVLPTLAGARQSLHLLGEVRPWWVVLGILLEAASLVCYSLFTRSVLRSSPLRFGWILRSDLTGFGVSHVVPGGGATATALRFRLLVSGGASVDDVTAAIAAEGVGASLSLAVLLWVTLIPAVLLFGPTALYLIVLLVGALIALCAVVAIRERSRLARPAKRLLRFVLHRLPRRLQPHVQATADQLRDLLTDRDVRSAFALWPTANWLLDAAALWVFLAAYGHVMDPIGLLLAYCIASLLAVLPITPGGLGIIEGVLIPWLLGFGVPAGVAVLGVVSWRLIQFWAPIPVAGLCYLSLRTPGWRNRVPGRTRPPR</sequence>
<dbReference type="NCBIfam" id="TIGR00374">
    <property type="entry name" value="flippase-like domain"/>
    <property type="match status" value="1"/>
</dbReference>
<protein>
    <recommendedName>
        <fullName evidence="9">Lysylphosphatidylglycerol synthase-like protein</fullName>
    </recommendedName>
</protein>
<accession>A0ABY2B5K5</accession>
<evidence type="ECO:0000256" key="3">
    <source>
        <dbReference type="ARBA" id="ARBA00022692"/>
    </source>
</evidence>
<keyword evidence="5 6" id="KW-0472">Membrane</keyword>
<feature type="transmembrane region" description="Helical" evidence="6">
    <location>
        <begin position="206"/>
        <end position="228"/>
    </location>
</feature>
<evidence type="ECO:0000256" key="2">
    <source>
        <dbReference type="ARBA" id="ARBA00022475"/>
    </source>
</evidence>
<keyword evidence="4 6" id="KW-1133">Transmembrane helix</keyword>
<feature type="transmembrane region" description="Helical" evidence="6">
    <location>
        <begin position="112"/>
        <end position="131"/>
    </location>
</feature>
<name>A0ABY2B5K5_9ACTN</name>
<organism evidence="7 8">
    <name type="scientific">Kribbella orskensis</name>
    <dbReference type="NCBI Taxonomy" id="2512216"/>
    <lineage>
        <taxon>Bacteria</taxon>
        <taxon>Bacillati</taxon>
        <taxon>Actinomycetota</taxon>
        <taxon>Actinomycetes</taxon>
        <taxon>Propionibacteriales</taxon>
        <taxon>Kribbellaceae</taxon>
        <taxon>Kribbella</taxon>
    </lineage>
</organism>